<dbReference type="InterPro" id="IPR036259">
    <property type="entry name" value="MFS_trans_sf"/>
</dbReference>
<evidence type="ECO:0000256" key="4">
    <source>
        <dbReference type="ARBA" id="ARBA00023136"/>
    </source>
</evidence>
<evidence type="ECO:0000313" key="8">
    <source>
        <dbReference type="Proteomes" id="UP000284403"/>
    </source>
</evidence>
<feature type="transmembrane region" description="Helical" evidence="6">
    <location>
        <begin position="86"/>
        <end position="106"/>
    </location>
</feature>
<reference evidence="7 8" key="1">
    <citation type="journal article" date="2018" name="BMC Genomics">
        <title>Genomic comparison of Trypanosoma conorhini and Trypanosoma rangeli to Trypanosoma cruzi strains of high and low virulence.</title>
        <authorList>
            <person name="Bradwell K.R."/>
            <person name="Koparde V.N."/>
            <person name="Matveyev A.V."/>
            <person name="Serrano M.G."/>
            <person name="Alves J.M."/>
            <person name="Parikh H."/>
            <person name="Huang B."/>
            <person name="Lee V."/>
            <person name="Espinosa-Alvarez O."/>
            <person name="Ortiz P.A."/>
            <person name="Costa-Martins A.G."/>
            <person name="Teixeira M.M."/>
            <person name="Buck G.A."/>
        </authorList>
    </citation>
    <scope>NUCLEOTIDE SEQUENCE [LARGE SCALE GENOMIC DNA]</scope>
    <source>
        <strain evidence="7 8">025E</strain>
    </source>
</reference>
<name>A0A422PAF9_9TRYP</name>
<dbReference type="AlphaFoldDB" id="A0A422PAF9"/>
<feature type="transmembrane region" description="Helical" evidence="6">
    <location>
        <begin position="60"/>
        <end position="79"/>
    </location>
</feature>
<dbReference type="OrthoDB" id="410267at2759"/>
<feature type="transmembrane region" description="Helical" evidence="6">
    <location>
        <begin position="21"/>
        <end position="40"/>
    </location>
</feature>
<accession>A0A422PAF9</accession>
<evidence type="ECO:0000256" key="6">
    <source>
        <dbReference type="SAM" id="Phobius"/>
    </source>
</evidence>
<evidence type="ECO:0000256" key="2">
    <source>
        <dbReference type="ARBA" id="ARBA00022692"/>
    </source>
</evidence>
<feature type="compositionally biased region" description="Basic and acidic residues" evidence="5">
    <location>
        <begin position="320"/>
        <end position="333"/>
    </location>
</feature>
<evidence type="ECO:0000256" key="3">
    <source>
        <dbReference type="ARBA" id="ARBA00022989"/>
    </source>
</evidence>
<feature type="transmembrane region" description="Helical" evidence="6">
    <location>
        <begin position="239"/>
        <end position="263"/>
    </location>
</feature>
<dbReference type="SUPFAM" id="SSF103473">
    <property type="entry name" value="MFS general substrate transporter"/>
    <property type="match status" value="1"/>
</dbReference>
<keyword evidence="8" id="KW-1185">Reference proteome</keyword>
<dbReference type="GeneID" id="40319391"/>
<feature type="transmembrane region" description="Helical" evidence="6">
    <location>
        <begin position="149"/>
        <end position="169"/>
    </location>
</feature>
<dbReference type="EMBL" id="MKKU01000353">
    <property type="protein sequence ID" value="RNF14699.1"/>
    <property type="molecule type" value="Genomic_DNA"/>
</dbReference>
<dbReference type="Proteomes" id="UP000284403">
    <property type="component" value="Unassembled WGS sequence"/>
</dbReference>
<evidence type="ECO:0000313" key="7">
    <source>
        <dbReference type="EMBL" id="RNF14699.1"/>
    </source>
</evidence>
<dbReference type="Pfam" id="PF07690">
    <property type="entry name" value="MFS_1"/>
    <property type="match status" value="1"/>
</dbReference>
<evidence type="ECO:0000256" key="1">
    <source>
        <dbReference type="ARBA" id="ARBA00004141"/>
    </source>
</evidence>
<keyword evidence="3 6" id="KW-1133">Transmembrane helix</keyword>
<dbReference type="Gene3D" id="1.20.1250.20">
    <property type="entry name" value="MFS general substrate transporter like domains"/>
    <property type="match status" value="1"/>
</dbReference>
<comment type="subcellular location">
    <subcellularLocation>
        <location evidence="1">Membrane</location>
        <topology evidence="1">Multi-pass membrane protein</topology>
    </subcellularLocation>
</comment>
<dbReference type="GO" id="GO:0022857">
    <property type="term" value="F:transmembrane transporter activity"/>
    <property type="evidence" value="ECO:0007669"/>
    <property type="project" value="InterPro"/>
</dbReference>
<keyword evidence="2 6" id="KW-0812">Transmembrane</keyword>
<dbReference type="InterPro" id="IPR011701">
    <property type="entry name" value="MFS"/>
</dbReference>
<dbReference type="PANTHER" id="PTHR21576:SF157">
    <property type="entry name" value="NODULIN-LIKE DOMAIN-CONTAINING PROTEIN"/>
    <property type="match status" value="1"/>
</dbReference>
<sequence length="357" mass="39442">MVLGFNDRLEVPQSISEPQRFAFVVCGMFCAIASGAVYSFSLISGKMTDDYGFTQNDITTVSTVGIVFGYFTLPYGFIFDYIGPKPLFVIGMVTYGLGSALFALTFQNSIGHSVLSLSVINAILNIGCAMFDMGPILSILSWFPLDRGLLVASVKTMTGLAGSVIATLYNTYFSGDHSTFMYFLLALFMVIGLAAFAYIQIPPYHMTGHRIKHYTEEEHGVARRVEHMYLTKKASRRRFLVLFVIVLSLLVVITAQSVAFVYVEGEVPFNKRNPPAIIMMVLYMSLFLAVLPWSWLDKPLRGSGKPAGSGTEPNDAPMNNEKDNDRKDGKNDSSNEEDEGTRAMILPTMASRGPIRK</sequence>
<protein>
    <recommendedName>
        <fullName evidence="9">Nodulin-like domain-containing protein</fullName>
    </recommendedName>
</protein>
<gene>
    <name evidence="7" type="ORF">Tco025E_05780</name>
</gene>
<feature type="transmembrane region" description="Helical" evidence="6">
    <location>
        <begin position="181"/>
        <end position="201"/>
    </location>
</feature>
<comment type="caution">
    <text evidence="7">The sequence shown here is derived from an EMBL/GenBank/DDBJ whole genome shotgun (WGS) entry which is preliminary data.</text>
</comment>
<feature type="transmembrane region" description="Helical" evidence="6">
    <location>
        <begin position="275"/>
        <end position="296"/>
    </location>
</feature>
<feature type="transmembrane region" description="Helical" evidence="6">
    <location>
        <begin position="118"/>
        <end position="142"/>
    </location>
</feature>
<dbReference type="PANTHER" id="PTHR21576">
    <property type="entry name" value="UNCHARACTERIZED NODULIN-LIKE PROTEIN"/>
    <property type="match status" value="1"/>
</dbReference>
<feature type="region of interest" description="Disordered" evidence="5">
    <location>
        <begin position="302"/>
        <end position="357"/>
    </location>
</feature>
<evidence type="ECO:0008006" key="9">
    <source>
        <dbReference type="Google" id="ProtNLM"/>
    </source>
</evidence>
<dbReference type="RefSeq" id="XP_029227238.1">
    <property type="nucleotide sequence ID" value="XM_029372671.1"/>
</dbReference>
<evidence type="ECO:0000256" key="5">
    <source>
        <dbReference type="SAM" id="MobiDB-lite"/>
    </source>
</evidence>
<proteinExistence type="predicted"/>
<organism evidence="7 8">
    <name type="scientific">Trypanosoma conorhini</name>
    <dbReference type="NCBI Taxonomy" id="83891"/>
    <lineage>
        <taxon>Eukaryota</taxon>
        <taxon>Discoba</taxon>
        <taxon>Euglenozoa</taxon>
        <taxon>Kinetoplastea</taxon>
        <taxon>Metakinetoplastina</taxon>
        <taxon>Trypanosomatida</taxon>
        <taxon>Trypanosomatidae</taxon>
        <taxon>Trypanosoma</taxon>
    </lineage>
</organism>
<dbReference type="GO" id="GO:0016020">
    <property type="term" value="C:membrane"/>
    <property type="evidence" value="ECO:0007669"/>
    <property type="project" value="UniProtKB-SubCell"/>
</dbReference>
<keyword evidence="4 6" id="KW-0472">Membrane</keyword>